<feature type="region of interest" description="Disordered" evidence="3">
    <location>
        <begin position="1"/>
        <end position="77"/>
    </location>
</feature>
<dbReference type="GO" id="GO:0043622">
    <property type="term" value="P:cortical microtubule organization"/>
    <property type="evidence" value="ECO:0007669"/>
    <property type="project" value="InterPro"/>
</dbReference>
<proteinExistence type="inferred from homology"/>
<dbReference type="PANTHER" id="PTHR33403">
    <property type="entry name" value="SPR1"/>
    <property type="match status" value="1"/>
</dbReference>
<name>A0AAW2VQA8_SESRA</name>
<evidence type="ECO:0000256" key="1">
    <source>
        <dbReference type="ARBA" id="ARBA00009656"/>
    </source>
</evidence>
<gene>
    <name evidence="4" type="ORF">Sradi_0803900</name>
</gene>
<comment type="caution">
    <text evidence="4">The sequence shown here is derived from an EMBL/GenBank/DDBJ whole genome shotgun (WGS) entry which is preliminary data.</text>
</comment>
<evidence type="ECO:0000256" key="2">
    <source>
        <dbReference type="ARBA" id="ARBA00022701"/>
    </source>
</evidence>
<protein>
    <submittedName>
        <fullName evidence="4">Protein SPIRAL1-like 2</fullName>
    </submittedName>
</protein>
<reference evidence="4" key="1">
    <citation type="submission" date="2020-06" db="EMBL/GenBank/DDBJ databases">
        <authorList>
            <person name="Li T."/>
            <person name="Hu X."/>
            <person name="Zhang T."/>
            <person name="Song X."/>
            <person name="Zhang H."/>
            <person name="Dai N."/>
            <person name="Sheng W."/>
            <person name="Hou X."/>
            <person name="Wei L."/>
        </authorList>
    </citation>
    <scope>NUCLEOTIDE SEQUENCE</scope>
    <source>
        <strain evidence="4">G02</strain>
        <tissue evidence="4">Leaf</tissue>
    </source>
</reference>
<dbReference type="PANTHER" id="PTHR33403:SF48">
    <property type="entry name" value="PROTEIN SPIRAL1-LIKE 1"/>
    <property type="match status" value="1"/>
</dbReference>
<organism evidence="4">
    <name type="scientific">Sesamum radiatum</name>
    <name type="common">Black benniseed</name>
    <dbReference type="NCBI Taxonomy" id="300843"/>
    <lineage>
        <taxon>Eukaryota</taxon>
        <taxon>Viridiplantae</taxon>
        <taxon>Streptophyta</taxon>
        <taxon>Embryophyta</taxon>
        <taxon>Tracheophyta</taxon>
        <taxon>Spermatophyta</taxon>
        <taxon>Magnoliopsida</taxon>
        <taxon>eudicotyledons</taxon>
        <taxon>Gunneridae</taxon>
        <taxon>Pentapetalae</taxon>
        <taxon>asterids</taxon>
        <taxon>lamiids</taxon>
        <taxon>Lamiales</taxon>
        <taxon>Pedaliaceae</taxon>
        <taxon>Sesamum</taxon>
    </lineage>
</organism>
<dbReference type="GO" id="GO:0010005">
    <property type="term" value="C:cortical microtubule, transverse to long axis"/>
    <property type="evidence" value="ECO:0007669"/>
    <property type="project" value="TreeGrafter"/>
</dbReference>
<comment type="similarity">
    <text evidence="1">Belongs to the SPIRAL1 family.</text>
</comment>
<keyword evidence="2" id="KW-0493">Microtubule</keyword>
<reference evidence="4" key="2">
    <citation type="journal article" date="2024" name="Plant">
        <title>Genomic evolution and insights into agronomic trait innovations of Sesamum species.</title>
        <authorList>
            <person name="Miao H."/>
            <person name="Wang L."/>
            <person name="Qu L."/>
            <person name="Liu H."/>
            <person name="Sun Y."/>
            <person name="Le M."/>
            <person name="Wang Q."/>
            <person name="Wei S."/>
            <person name="Zheng Y."/>
            <person name="Lin W."/>
            <person name="Duan Y."/>
            <person name="Cao H."/>
            <person name="Xiong S."/>
            <person name="Wang X."/>
            <person name="Wei L."/>
            <person name="Li C."/>
            <person name="Ma Q."/>
            <person name="Ju M."/>
            <person name="Zhao R."/>
            <person name="Li G."/>
            <person name="Mu C."/>
            <person name="Tian Q."/>
            <person name="Mei H."/>
            <person name="Zhang T."/>
            <person name="Gao T."/>
            <person name="Zhang H."/>
        </authorList>
    </citation>
    <scope>NUCLEOTIDE SEQUENCE</scope>
    <source>
        <strain evidence="4">G02</strain>
    </source>
</reference>
<feature type="compositionally biased region" description="Polar residues" evidence="3">
    <location>
        <begin position="61"/>
        <end position="77"/>
    </location>
</feature>
<sequence length="149" mass="16134">MIQQKQAAEKMGRGTSAGGGQSSLGYLFGNGEAPNPPQEPKDAISEPSSKPTAPPAEVDSIKQTQTQTPAVNSGYSTNNYYRTDGQNCGNFITVHRYANTILPKACLFSFQHQTPYYDHNLPHDPNPIISALAGKLTSWSWTSSDCRGK</sequence>
<accession>A0AAW2VQA8</accession>
<dbReference type="AlphaFoldDB" id="A0AAW2VQA8"/>
<dbReference type="InterPro" id="IPR039613">
    <property type="entry name" value="SPR1/2/3/4/5"/>
</dbReference>
<dbReference type="EMBL" id="JACGWJ010000003">
    <property type="protein sequence ID" value="KAL0431779.1"/>
    <property type="molecule type" value="Genomic_DNA"/>
</dbReference>
<evidence type="ECO:0000313" key="4">
    <source>
        <dbReference type="EMBL" id="KAL0431779.1"/>
    </source>
</evidence>
<evidence type="ECO:0000256" key="3">
    <source>
        <dbReference type="SAM" id="MobiDB-lite"/>
    </source>
</evidence>